<gene>
    <name evidence="9" type="ORF">J4854_08685</name>
</gene>
<keyword evidence="3 9" id="KW-0762">Sugar transport</keyword>
<dbReference type="EMBL" id="CP072329">
    <property type="protein sequence ID" value="QUB39950.1"/>
    <property type="molecule type" value="Genomic_DNA"/>
</dbReference>
<keyword evidence="6" id="KW-0418">Kinase</keyword>
<evidence type="ECO:0000313" key="10">
    <source>
        <dbReference type="Proteomes" id="UP000676511"/>
    </source>
</evidence>
<organism evidence="9 10">
    <name type="scientific">Streptococcus lactarius</name>
    <dbReference type="NCBI Taxonomy" id="684066"/>
    <lineage>
        <taxon>Bacteria</taxon>
        <taxon>Bacillati</taxon>
        <taxon>Bacillota</taxon>
        <taxon>Bacilli</taxon>
        <taxon>Lactobacillales</taxon>
        <taxon>Streptococcaceae</taxon>
        <taxon>Streptococcus</taxon>
    </lineage>
</organism>
<feature type="domain" description="PTS EIIB type-3" evidence="8">
    <location>
        <begin position="3"/>
        <end position="105"/>
    </location>
</feature>
<keyword evidence="4" id="KW-0808">Transferase</keyword>
<evidence type="ECO:0000256" key="2">
    <source>
        <dbReference type="ARBA" id="ARBA00022553"/>
    </source>
</evidence>
<name>A0ABX7XM59_9STRE</name>
<dbReference type="InterPro" id="IPR036095">
    <property type="entry name" value="PTS_EIIB-like_sf"/>
</dbReference>
<dbReference type="PROSITE" id="PS51100">
    <property type="entry name" value="PTS_EIIB_TYPE_3"/>
    <property type="match status" value="1"/>
</dbReference>
<evidence type="ECO:0000256" key="3">
    <source>
        <dbReference type="ARBA" id="ARBA00022597"/>
    </source>
</evidence>
<keyword evidence="5" id="KW-0598">Phosphotransferase system</keyword>
<evidence type="ECO:0000256" key="6">
    <source>
        <dbReference type="ARBA" id="ARBA00022777"/>
    </source>
</evidence>
<protein>
    <submittedName>
        <fullName evidence="9">PTS sugar transporter subunit IIB</fullName>
    </submittedName>
</protein>
<keyword evidence="10" id="KW-1185">Reference proteome</keyword>
<dbReference type="InterPro" id="IPR013012">
    <property type="entry name" value="PTS_EIIB_3"/>
</dbReference>
<evidence type="ECO:0000256" key="5">
    <source>
        <dbReference type="ARBA" id="ARBA00022683"/>
    </source>
</evidence>
<sequence>MMTKTIVLACSAGMSTSMLVTKLRKSAETKGYDYHIYAVPTSELPEELAKEDISGIFLGPQVAFQKDTILDLVKDKDIHVEVINMMDYGTMNADKIIEQIKSVVE</sequence>
<evidence type="ECO:0000313" key="9">
    <source>
        <dbReference type="EMBL" id="QUB39950.1"/>
    </source>
</evidence>
<dbReference type="SUPFAM" id="SSF52794">
    <property type="entry name" value="PTS system IIB component-like"/>
    <property type="match status" value="1"/>
</dbReference>
<dbReference type="InterPro" id="IPR051819">
    <property type="entry name" value="PTS_sugar-specific_EIIB"/>
</dbReference>
<proteinExistence type="predicted"/>
<evidence type="ECO:0000259" key="8">
    <source>
        <dbReference type="PROSITE" id="PS51100"/>
    </source>
</evidence>
<reference evidence="9 10" key="1">
    <citation type="submission" date="2021-03" db="EMBL/GenBank/DDBJ databases">
        <title>Human Oral Microbial Genomes.</title>
        <authorList>
            <person name="Johnston C.D."/>
            <person name="Chen T."/>
            <person name="Dewhirst F.E."/>
        </authorList>
    </citation>
    <scope>NUCLEOTIDE SEQUENCE [LARGE SCALE GENOMIC DNA]</scope>
    <source>
        <strain evidence="9 10">CCUG 66490</strain>
    </source>
</reference>
<dbReference type="CDD" id="cd05564">
    <property type="entry name" value="PTS_IIB_chitobiose_lichenan"/>
    <property type="match status" value="1"/>
</dbReference>
<evidence type="ECO:0000256" key="1">
    <source>
        <dbReference type="ARBA" id="ARBA00022448"/>
    </source>
</evidence>
<dbReference type="PANTHER" id="PTHR34581:SF2">
    <property type="entry name" value="PTS SYSTEM N,N'-DIACETYLCHITOBIOSE-SPECIFIC EIIB COMPONENT"/>
    <property type="match status" value="1"/>
</dbReference>
<dbReference type="Proteomes" id="UP000676511">
    <property type="component" value="Chromosome"/>
</dbReference>
<dbReference type="PANTHER" id="PTHR34581">
    <property type="entry name" value="PTS SYSTEM N,N'-DIACETYLCHITOBIOSE-SPECIFIC EIIB COMPONENT"/>
    <property type="match status" value="1"/>
</dbReference>
<accession>A0ABX7XM59</accession>
<dbReference type="Gene3D" id="3.40.50.2300">
    <property type="match status" value="1"/>
</dbReference>
<feature type="modified residue" description="Phosphocysteine; by EIIA" evidence="7">
    <location>
        <position position="10"/>
    </location>
</feature>
<dbReference type="Pfam" id="PF02302">
    <property type="entry name" value="PTS_IIB"/>
    <property type="match status" value="1"/>
</dbReference>
<evidence type="ECO:0000256" key="7">
    <source>
        <dbReference type="PROSITE-ProRule" id="PRU00423"/>
    </source>
</evidence>
<keyword evidence="1" id="KW-0813">Transport</keyword>
<keyword evidence="2" id="KW-0597">Phosphoprotein</keyword>
<dbReference type="InterPro" id="IPR003501">
    <property type="entry name" value="PTS_EIIB_2/3"/>
</dbReference>
<evidence type="ECO:0000256" key="4">
    <source>
        <dbReference type="ARBA" id="ARBA00022679"/>
    </source>
</evidence>